<organism evidence="2 4">
    <name type="scientific">Francisella adeliensis</name>
    <dbReference type="NCBI Taxonomy" id="2007306"/>
    <lineage>
        <taxon>Bacteria</taxon>
        <taxon>Pseudomonadati</taxon>
        <taxon>Pseudomonadota</taxon>
        <taxon>Gammaproteobacteria</taxon>
        <taxon>Thiotrichales</taxon>
        <taxon>Francisellaceae</taxon>
        <taxon>Francisella</taxon>
    </lineage>
</organism>
<dbReference type="KEGG" id="fad:CDH04_07430"/>
<dbReference type="RefSeq" id="WP_112870422.1">
    <property type="nucleotide sequence ID" value="NZ_CP021781.1"/>
</dbReference>
<sequence>MVTIVISVCLLITPFIIAFLHSSIIYKKHFPNIYANYFIAINISVFMLLNSYAYLVDGDYMSKFQGWIYTPAVFQLGLYQLSLFILSIVALFKGSAFKAACLLFFSIYTILNILSLFSGAYNEIANAVMIVDILTAVISFGLYKALSRKA</sequence>
<dbReference type="Proteomes" id="UP000681131">
    <property type="component" value="Chromosome"/>
</dbReference>
<feature type="transmembrane region" description="Helical" evidence="1">
    <location>
        <begin position="124"/>
        <end position="143"/>
    </location>
</feature>
<evidence type="ECO:0000313" key="4">
    <source>
        <dbReference type="Proteomes" id="UP000251120"/>
    </source>
</evidence>
<keyword evidence="1" id="KW-0472">Membrane</keyword>
<evidence type="ECO:0000313" key="2">
    <source>
        <dbReference type="EMBL" id="AXA34244.1"/>
    </source>
</evidence>
<proteinExistence type="predicted"/>
<dbReference type="AlphaFoldDB" id="A0A2Z4XZP6"/>
<keyword evidence="5" id="KW-1185">Reference proteome</keyword>
<evidence type="ECO:0000313" key="5">
    <source>
        <dbReference type="Proteomes" id="UP000681131"/>
    </source>
</evidence>
<evidence type="ECO:0000256" key="1">
    <source>
        <dbReference type="SAM" id="Phobius"/>
    </source>
</evidence>
<dbReference type="EMBL" id="CP021781">
    <property type="protein sequence ID" value="AXA34244.1"/>
    <property type="molecule type" value="Genomic_DNA"/>
</dbReference>
<reference evidence="3 5" key="2">
    <citation type="submission" date="2019-08" db="EMBL/GenBank/DDBJ databases">
        <title>Complete genome sequences of Francisella adeliensis (FSC1325 and FSC1326).</title>
        <authorList>
            <person name="Ohrman C."/>
            <person name="Uneklint I."/>
            <person name="Vallesi A."/>
            <person name="Karlsson L."/>
            <person name="Sjodin A."/>
        </authorList>
    </citation>
    <scope>NUCLEOTIDE SEQUENCE [LARGE SCALE GENOMIC DNA]</scope>
    <source>
        <strain evidence="3 5">FSC1325</strain>
    </source>
</reference>
<feature type="transmembrane region" description="Helical" evidence="1">
    <location>
        <begin position="67"/>
        <end position="92"/>
    </location>
</feature>
<accession>A0A2Z4XZP6</accession>
<name>A0A2Z4XZP6_9GAMM</name>
<reference evidence="2 4" key="1">
    <citation type="submission" date="2017-06" db="EMBL/GenBank/DDBJ databases">
        <title>Complete genome of Francisella adeliensis.</title>
        <authorList>
            <person name="Vallesi A."/>
            <person name="Sjodin A."/>
        </authorList>
    </citation>
    <scope>NUCLEOTIDE SEQUENCE [LARGE SCALE GENOMIC DNA]</scope>
    <source>
        <strain evidence="2 4">FDC440</strain>
    </source>
</reference>
<feature type="transmembrane region" description="Helical" evidence="1">
    <location>
        <begin position="33"/>
        <end position="55"/>
    </location>
</feature>
<dbReference type="Proteomes" id="UP000251120">
    <property type="component" value="Chromosome"/>
</dbReference>
<dbReference type="InterPro" id="IPR046740">
    <property type="entry name" value="DUF6790"/>
</dbReference>
<feature type="transmembrane region" description="Helical" evidence="1">
    <location>
        <begin position="99"/>
        <end position="118"/>
    </location>
</feature>
<keyword evidence="1" id="KW-1133">Transmembrane helix</keyword>
<evidence type="ECO:0000313" key="3">
    <source>
        <dbReference type="EMBL" id="QIW12488.1"/>
    </source>
</evidence>
<feature type="transmembrane region" description="Helical" evidence="1">
    <location>
        <begin position="6"/>
        <end position="26"/>
    </location>
</feature>
<protein>
    <submittedName>
        <fullName evidence="2">Uncharacterized protein</fullName>
    </submittedName>
</protein>
<dbReference type="Pfam" id="PF20589">
    <property type="entry name" value="DUF6790"/>
    <property type="match status" value="1"/>
</dbReference>
<dbReference type="OrthoDB" id="5604634at2"/>
<gene>
    <name evidence="2" type="ORF">CDH04_07430</name>
    <name evidence="3" type="ORF">FZC43_07435</name>
</gene>
<dbReference type="EMBL" id="CP043424">
    <property type="protein sequence ID" value="QIW12488.1"/>
    <property type="molecule type" value="Genomic_DNA"/>
</dbReference>
<keyword evidence="1" id="KW-0812">Transmembrane</keyword>